<proteinExistence type="inferred from homology"/>
<dbReference type="OrthoDB" id="7243230at2"/>
<dbReference type="Gene3D" id="3.40.190.10">
    <property type="entry name" value="Periplasmic binding protein-like II"/>
    <property type="match status" value="1"/>
</dbReference>
<evidence type="ECO:0000313" key="2">
    <source>
        <dbReference type="EMBL" id="ABG62469.1"/>
    </source>
</evidence>
<dbReference type="PIRSF" id="PIRSF017082">
    <property type="entry name" value="YflP"/>
    <property type="match status" value="1"/>
</dbReference>
<dbReference type="CDD" id="cd07012">
    <property type="entry name" value="PBP2_Bug_TTT"/>
    <property type="match status" value="1"/>
</dbReference>
<evidence type="ECO:0000256" key="1">
    <source>
        <dbReference type="ARBA" id="ARBA00006987"/>
    </source>
</evidence>
<dbReference type="AlphaFoldDB" id="Q11JF6"/>
<dbReference type="PANTHER" id="PTHR42928">
    <property type="entry name" value="TRICARBOXYLATE-BINDING PROTEIN"/>
    <property type="match status" value="1"/>
</dbReference>
<organism evidence="2">
    <name type="scientific">Chelativorans sp. (strain BNC1)</name>
    <dbReference type="NCBI Taxonomy" id="266779"/>
    <lineage>
        <taxon>Bacteria</taxon>
        <taxon>Pseudomonadati</taxon>
        <taxon>Pseudomonadota</taxon>
        <taxon>Alphaproteobacteria</taxon>
        <taxon>Hyphomicrobiales</taxon>
        <taxon>Phyllobacteriaceae</taxon>
        <taxon>Chelativorans</taxon>
    </lineage>
</organism>
<name>Q11JF6_CHESB</name>
<dbReference type="KEGG" id="mes:Meso_1072"/>
<comment type="similarity">
    <text evidence="1">Belongs to the UPF0065 (bug) family.</text>
</comment>
<dbReference type="InterPro" id="IPR005064">
    <property type="entry name" value="BUG"/>
</dbReference>
<dbReference type="PANTHER" id="PTHR42928:SF5">
    <property type="entry name" value="BLR1237 PROTEIN"/>
    <property type="match status" value="1"/>
</dbReference>
<dbReference type="HOGENOM" id="CLU_045683_1_1_5"/>
<dbReference type="EMBL" id="CP000390">
    <property type="protein sequence ID" value="ABG62469.1"/>
    <property type="molecule type" value="Genomic_DNA"/>
</dbReference>
<dbReference type="SUPFAM" id="SSF53850">
    <property type="entry name" value="Periplasmic binding protein-like II"/>
    <property type="match status" value="1"/>
</dbReference>
<gene>
    <name evidence="2" type="ordered locus">Meso_1072</name>
</gene>
<reference evidence="2" key="1">
    <citation type="submission" date="2006-06" db="EMBL/GenBank/DDBJ databases">
        <title>Complete sequence of chromosome of Chelativorans sp. BNC1.</title>
        <authorList>
            <consortium name="US DOE Joint Genome Institute"/>
            <person name="Copeland A."/>
            <person name="Lucas S."/>
            <person name="Lapidus A."/>
            <person name="Barry K."/>
            <person name="Detter J.C."/>
            <person name="Glavina del Rio T."/>
            <person name="Hammon N."/>
            <person name="Israni S."/>
            <person name="Dalin E."/>
            <person name="Tice H."/>
            <person name="Pitluck S."/>
            <person name="Chertkov O."/>
            <person name="Brettin T."/>
            <person name="Bruce D."/>
            <person name="Han C."/>
            <person name="Tapia R."/>
            <person name="Gilna P."/>
            <person name="Schmutz J."/>
            <person name="Larimer F."/>
            <person name="Land M."/>
            <person name="Hauser L."/>
            <person name="Kyrpides N."/>
            <person name="Mikhailova N."/>
            <person name="Richardson P."/>
        </authorList>
    </citation>
    <scope>NUCLEOTIDE SEQUENCE</scope>
    <source>
        <strain evidence="2">BNC1</strain>
    </source>
</reference>
<sequence precursor="true">MKSAGICLLAAAVLGGGIGVAAAEYPERPIIFQVPFGAGGGTDVAARTYAPYLAKCIGNNAELVVINKPGASGQLGFAELATSKPDGYMISTLNAPNFEIGAITGTAYKLDQFELLGNIVGTNVTLVVRKDSPIKTLADLIEAAKSSSTPINIGTSSLGAEDHLTGLRFAKMAGVKFATLPLESAGNVRNAVIGGHIQVGSLSNNETAPFRDQLHVLATATPERLPEMQDVPTFREQGFDLVAGSNHVLGTRAGVPEEIRAKLAGCVEQVVKDPAFLEDAKKRSVSLNPMNAEEVKAFIAKEYSDLETLWKTEPWQ</sequence>
<dbReference type="Gene3D" id="3.40.190.150">
    <property type="entry name" value="Bordetella uptake gene, domain 1"/>
    <property type="match status" value="1"/>
</dbReference>
<dbReference type="eggNOG" id="COG3181">
    <property type="taxonomic scope" value="Bacteria"/>
</dbReference>
<dbReference type="InterPro" id="IPR042100">
    <property type="entry name" value="Bug_dom1"/>
</dbReference>
<accession>Q11JF6</accession>
<dbReference type="Pfam" id="PF03401">
    <property type="entry name" value="TctC"/>
    <property type="match status" value="1"/>
</dbReference>
<dbReference type="STRING" id="266779.Meso_1072"/>
<protein>
    <submittedName>
        <fullName evidence="2">Uncharacterized protein UPF0065</fullName>
    </submittedName>
</protein>